<dbReference type="InterPro" id="IPR003661">
    <property type="entry name" value="HisK_dim/P_dom"/>
</dbReference>
<evidence type="ECO:0000313" key="9">
    <source>
        <dbReference type="Proteomes" id="UP001302349"/>
    </source>
</evidence>
<dbReference type="SUPFAM" id="SSF55874">
    <property type="entry name" value="ATPase domain of HSP90 chaperone/DNA topoisomerase II/histidine kinase"/>
    <property type="match status" value="1"/>
</dbReference>
<feature type="coiled-coil region" evidence="5">
    <location>
        <begin position="376"/>
        <end position="417"/>
    </location>
</feature>
<dbReference type="InterPro" id="IPR036890">
    <property type="entry name" value="HATPase_C_sf"/>
</dbReference>
<comment type="catalytic activity">
    <reaction evidence="1">
        <text>ATP + protein L-histidine = ADP + protein N-phospho-L-histidine.</text>
        <dbReference type="EC" id="2.7.13.3"/>
    </reaction>
</comment>
<keyword evidence="6" id="KW-1133">Transmembrane helix</keyword>
<dbReference type="SMART" id="SM00387">
    <property type="entry name" value="HATPase_c"/>
    <property type="match status" value="1"/>
</dbReference>
<dbReference type="PANTHER" id="PTHR43547">
    <property type="entry name" value="TWO-COMPONENT HISTIDINE KINASE"/>
    <property type="match status" value="1"/>
</dbReference>
<keyword evidence="9" id="KW-1185">Reference proteome</keyword>
<keyword evidence="5" id="KW-0175">Coiled coil</keyword>
<dbReference type="PROSITE" id="PS50005">
    <property type="entry name" value="TPR"/>
    <property type="match status" value="3"/>
</dbReference>
<evidence type="ECO:0000259" key="7">
    <source>
        <dbReference type="PROSITE" id="PS50109"/>
    </source>
</evidence>
<dbReference type="CDD" id="cd00075">
    <property type="entry name" value="HATPase"/>
    <property type="match status" value="1"/>
</dbReference>
<protein>
    <recommendedName>
        <fullName evidence="2">histidine kinase</fullName>
        <ecNumber evidence="2">2.7.13.3</ecNumber>
    </recommendedName>
</protein>
<keyword evidence="6" id="KW-0472">Membrane</keyword>
<dbReference type="EMBL" id="CP136051">
    <property type="protein sequence ID" value="WOK07528.1"/>
    <property type="molecule type" value="Genomic_DNA"/>
</dbReference>
<dbReference type="PANTHER" id="PTHR43547:SF2">
    <property type="entry name" value="HYBRID SIGNAL TRANSDUCTION HISTIDINE KINASE C"/>
    <property type="match status" value="1"/>
</dbReference>
<dbReference type="InterPro" id="IPR036097">
    <property type="entry name" value="HisK_dim/P_sf"/>
</dbReference>
<keyword evidence="8" id="KW-0808">Transferase</keyword>
<dbReference type="Pfam" id="PF00512">
    <property type="entry name" value="HisKA"/>
    <property type="match status" value="1"/>
</dbReference>
<dbReference type="PROSITE" id="PS50109">
    <property type="entry name" value="HIS_KIN"/>
    <property type="match status" value="1"/>
</dbReference>
<feature type="repeat" description="TPR" evidence="4">
    <location>
        <begin position="200"/>
        <end position="233"/>
    </location>
</feature>
<keyword evidence="3" id="KW-0597">Phosphoprotein</keyword>
<dbReference type="InterPro" id="IPR019734">
    <property type="entry name" value="TPR_rpt"/>
</dbReference>
<dbReference type="PRINTS" id="PR00344">
    <property type="entry name" value="BCTRLSENSOR"/>
</dbReference>
<reference evidence="8 9" key="1">
    <citation type="journal article" date="2023" name="Microbiol. Resour. Announc.">
        <title>Complete Genome Sequence of Imperialibacter roseus strain P4T.</title>
        <authorList>
            <person name="Tizabi D.R."/>
            <person name="Bachvaroff T."/>
            <person name="Hill R.T."/>
        </authorList>
    </citation>
    <scope>NUCLEOTIDE SEQUENCE [LARGE SCALE GENOMIC DNA]</scope>
    <source>
        <strain evidence="8 9">P4T</strain>
    </source>
</reference>
<proteinExistence type="predicted"/>
<evidence type="ECO:0000313" key="8">
    <source>
        <dbReference type="EMBL" id="WOK07528.1"/>
    </source>
</evidence>
<evidence type="ECO:0000256" key="3">
    <source>
        <dbReference type="ARBA" id="ARBA00022553"/>
    </source>
</evidence>
<organism evidence="8 9">
    <name type="scientific">Imperialibacter roseus</name>
    <dbReference type="NCBI Taxonomy" id="1324217"/>
    <lineage>
        <taxon>Bacteria</taxon>
        <taxon>Pseudomonadati</taxon>
        <taxon>Bacteroidota</taxon>
        <taxon>Cytophagia</taxon>
        <taxon>Cytophagales</taxon>
        <taxon>Flammeovirgaceae</taxon>
        <taxon>Imperialibacter</taxon>
    </lineage>
</organism>
<gene>
    <name evidence="8" type="ORF">RT717_02695</name>
</gene>
<evidence type="ECO:0000256" key="4">
    <source>
        <dbReference type="PROSITE-ProRule" id="PRU00339"/>
    </source>
</evidence>
<dbReference type="Pfam" id="PF02518">
    <property type="entry name" value="HATPase_c"/>
    <property type="match status" value="1"/>
</dbReference>
<feature type="repeat" description="TPR" evidence="4">
    <location>
        <begin position="160"/>
        <end position="193"/>
    </location>
</feature>
<dbReference type="CDD" id="cd00082">
    <property type="entry name" value="HisKA"/>
    <property type="match status" value="1"/>
</dbReference>
<keyword evidence="8" id="KW-0418">Kinase</keyword>
<dbReference type="SUPFAM" id="SSF47384">
    <property type="entry name" value="Homodimeric domain of signal transducing histidine kinase"/>
    <property type="match status" value="1"/>
</dbReference>
<feature type="domain" description="Histidine kinase" evidence="7">
    <location>
        <begin position="417"/>
        <end position="635"/>
    </location>
</feature>
<evidence type="ECO:0000256" key="1">
    <source>
        <dbReference type="ARBA" id="ARBA00000085"/>
    </source>
</evidence>
<dbReference type="InterPro" id="IPR004358">
    <property type="entry name" value="Sig_transdc_His_kin-like_C"/>
</dbReference>
<feature type="transmembrane region" description="Helical" evidence="6">
    <location>
        <begin position="354"/>
        <end position="373"/>
    </location>
</feature>
<dbReference type="GO" id="GO:0016301">
    <property type="term" value="F:kinase activity"/>
    <property type="evidence" value="ECO:0007669"/>
    <property type="project" value="UniProtKB-KW"/>
</dbReference>
<dbReference type="SUPFAM" id="SSF48452">
    <property type="entry name" value="TPR-like"/>
    <property type="match status" value="2"/>
</dbReference>
<dbReference type="Pfam" id="PF13424">
    <property type="entry name" value="TPR_12"/>
    <property type="match status" value="2"/>
</dbReference>
<dbReference type="RefSeq" id="WP_317490204.1">
    <property type="nucleotide sequence ID" value="NZ_CP136051.1"/>
</dbReference>
<name>A0ABZ0IR49_9BACT</name>
<dbReference type="Gene3D" id="1.10.287.130">
    <property type="match status" value="1"/>
</dbReference>
<feature type="repeat" description="TPR" evidence="4">
    <location>
        <begin position="80"/>
        <end position="113"/>
    </location>
</feature>
<dbReference type="Pfam" id="PF13176">
    <property type="entry name" value="TPR_7"/>
    <property type="match status" value="1"/>
</dbReference>
<evidence type="ECO:0000256" key="5">
    <source>
        <dbReference type="SAM" id="Coils"/>
    </source>
</evidence>
<dbReference type="InterPro" id="IPR005467">
    <property type="entry name" value="His_kinase_dom"/>
</dbReference>
<dbReference type="Proteomes" id="UP001302349">
    <property type="component" value="Chromosome"/>
</dbReference>
<dbReference type="InterPro" id="IPR003594">
    <property type="entry name" value="HATPase_dom"/>
</dbReference>
<keyword evidence="6" id="KW-0812">Transmembrane</keyword>
<dbReference type="Gene3D" id="1.25.40.10">
    <property type="entry name" value="Tetratricopeptide repeat domain"/>
    <property type="match status" value="1"/>
</dbReference>
<sequence>MKGRKILFILLFLMSGSVPPLFGRHFYQEPAKPSHDHVSLVDSINHLAGVFLRTEPDSAQALITESLEVSRQYDYTAGVARALFLQGNYYQNRGQLELAYRTFYESLQLHESEKDKKSVAECYNSIGDVFRRQKNYKEASRNYDLSFALANEIGDSALVSENINNFGDVFRDQKDYDAAILRYNEALEIDLKINNGYGVTDGYNNLGDVYLYLADYDQAISYYNRALRLAESMNNQLEVADNLNKLGRAYAAKDDLETALFYSKLAATVSGRIRLTEELMEAYYSLAEVYQRVGRYDKALESHMLYSKFQDSLLDVRSVRKISELQFLFESEKKDSEILLKEAELETQSVQLKWLITAVILLIILALVFYRNYISKQRVNNKLIAQQEEIKRQTERLEEKNRQLKIINEEKNEIIGMVAHDLRAPINQVMSVVNLMHYEKESFSDDMVSYLSIMERATTRMKFMVSEILDAEAIENSTFNMDIENVDLCEIIEEEKKNYRLYADKKKLKLTTELVGNPACARVDKNIYRNIIENLLSNALKYSPEGKEIKLILRFEADRVVTSVKDEGPGLSDEDMKRVFGKYQRLSAQPTGGEESIGLGLSLVKKFTEAMNGEVWCESTEGNGAEFFVSFEKVTSNSNK</sequence>
<dbReference type="EC" id="2.7.13.3" evidence="2"/>
<dbReference type="SMART" id="SM00388">
    <property type="entry name" value="HisKA"/>
    <property type="match status" value="1"/>
</dbReference>
<dbReference type="SMART" id="SM00028">
    <property type="entry name" value="TPR"/>
    <property type="match status" value="5"/>
</dbReference>
<evidence type="ECO:0000256" key="6">
    <source>
        <dbReference type="SAM" id="Phobius"/>
    </source>
</evidence>
<evidence type="ECO:0000256" key="2">
    <source>
        <dbReference type="ARBA" id="ARBA00012438"/>
    </source>
</evidence>
<keyword evidence="4" id="KW-0802">TPR repeat</keyword>
<dbReference type="InterPro" id="IPR011990">
    <property type="entry name" value="TPR-like_helical_dom_sf"/>
</dbReference>
<dbReference type="PROSITE" id="PS50293">
    <property type="entry name" value="TPR_REGION"/>
    <property type="match status" value="1"/>
</dbReference>
<dbReference type="Gene3D" id="3.30.565.10">
    <property type="entry name" value="Histidine kinase-like ATPase, C-terminal domain"/>
    <property type="match status" value="1"/>
</dbReference>
<accession>A0ABZ0IR49</accession>